<dbReference type="Gene3D" id="3.30.260.10">
    <property type="entry name" value="TCP-1-like chaperonin intermediate domain"/>
    <property type="match status" value="1"/>
</dbReference>
<feature type="compositionally biased region" description="Gly residues" evidence="6">
    <location>
        <begin position="533"/>
        <end position="544"/>
    </location>
</feature>
<comment type="function">
    <text evidence="3 5">Together with its co-chaperonin GroES, plays an essential role in assisting protein folding. The GroEL-GroES system forms a nano-cage that allows encapsulation of the non-native substrate proteins and provides a physical environment optimized to promote and accelerate protein folding.</text>
</comment>
<name>A0A2M8EL63_UNCKA</name>
<protein>
    <recommendedName>
        <fullName evidence="3">Chaperonin GroEL</fullName>
        <ecNumber evidence="3">5.6.1.7</ecNumber>
    </recommendedName>
    <alternativeName>
        <fullName evidence="3">60 kDa chaperonin</fullName>
    </alternativeName>
    <alternativeName>
        <fullName evidence="3">Chaperonin-60</fullName>
        <shortName evidence="3">Cpn60</shortName>
    </alternativeName>
</protein>
<dbReference type="InterPro" id="IPR027409">
    <property type="entry name" value="GroEL-like_apical_dom_sf"/>
</dbReference>
<keyword evidence="3" id="KW-0963">Cytoplasm</keyword>
<accession>A0A2M8EL63</accession>
<feature type="binding site" evidence="3">
    <location>
        <position position="493"/>
    </location>
    <ligand>
        <name>ATP</name>
        <dbReference type="ChEBI" id="CHEBI:30616"/>
    </ligand>
</feature>
<organism evidence="7 8">
    <name type="scientific">candidate division WWE3 bacterium CG_4_9_14_0_2_um_filter_35_11</name>
    <dbReference type="NCBI Taxonomy" id="1975077"/>
    <lineage>
        <taxon>Bacteria</taxon>
        <taxon>Katanobacteria</taxon>
    </lineage>
</organism>
<keyword evidence="3" id="KW-0413">Isomerase</keyword>
<dbReference type="GO" id="GO:0016853">
    <property type="term" value="F:isomerase activity"/>
    <property type="evidence" value="ECO:0007669"/>
    <property type="project" value="UniProtKB-KW"/>
</dbReference>
<evidence type="ECO:0000256" key="2">
    <source>
        <dbReference type="ARBA" id="ARBA00023186"/>
    </source>
</evidence>
<dbReference type="AlphaFoldDB" id="A0A2M8EL63"/>
<dbReference type="NCBIfam" id="NF009487">
    <property type="entry name" value="PRK12849.1"/>
    <property type="match status" value="1"/>
</dbReference>
<dbReference type="NCBIfam" id="TIGR02348">
    <property type="entry name" value="GroEL"/>
    <property type="match status" value="1"/>
</dbReference>
<dbReference type="FunFam" id="3.50.7.10:FF:000001">
    <property type="entry name" value="60 kDa chaperonin"/>
    <property type="match status" value="1"/>
</dbReference>
<dbReference type="GO" id="GO:0005524">
    <property type="term" value="F:ATP binding"/>
    <property type="evidence" value="ECO:0007669"/>
    <property type="project" value="UniProtKB-UniRule"/>
</dbReference>
<dbReference type="Pfam" id="PF00118">
    <property type="entry name" value="Cpn60_TCP1"/>
    <property type="match status" value="1"/>
</dbReference>
<dbReference type="Gene3D" id="3.50.7.10">
    <property type="entry name" value="GroEL"/>
    <property type="match status" value="1"/>
</dbReference>
<feature type="binding site" evidence="3">
    <location>
        <position position="413"/>
    </location>
    <ligand>
        <name>ATP</name>
        <dbReference type="ChEBI" id="CHEBI:30616"/>
    </ligand>
</feature>
<dbReference type="InterPro" id="IPR001844">
    <property type="entry name" value="Cpn60/GroEL"/>
</dbReference>
<sequence>MAKKIIYNQEARNKLKAGVDALANAVGATMGPLGRNVGLSKEWGAPNVTHDGVTVAKEIDLKDKFENMGAKLVLEAATKTNDAAGDGTTTATVIAQALVDAGLRNVAAGANPMFIRRGLEKAAKEITKAIADMAKPIKTKEERAQVATNSAQDEKIGQIIAEAMEKVGPDGVITVEEGRGLEMELETKEGMNFNSGYMSSYFVTDPEKMIAEIEDAHILITDKKISNIQDLVPMLENLVKVTQNLVIIAEDVEGQALATLVVNKMRGTLKVLALKAPGFGDRRKAMLEDISVVTGGKVITEDVGRKLDSVTIEDLGRADKVISTKDDTTIIGGKGLKEDIKHREIQIRQELEKSTSDYDREKLQERLAKLIGGVAIISVGAATEAEMKEKKYRVEDAKNATQAAVSEGVVPGGGVALLKARKVLEKLTLEGDEKVGAKILFEALEAPFRKIVSNAGMEPGTYIKEVQENLDKNIGLNVLTGKMEDLVAAGVIDPAKVTRTAVENAISVTISIITTDALIADEPEEKPESQGMPQGGMGGMPGMM</sequence>
<dbReference type="NCBIfam" id="NF000592">
    <property type="entry name" value="PRK00013.1"/>
    <property type="match status" value="1"/>
</dbReference>
<dbReference type="InterPro" id="IPR027410">
    <property type="entry name" value="TCP-1-like_intermed_sf"/>
</dbReference>
<evidence type="ECO:0000256" key="5">
    <source>
        <dbReference type="RuleBase" id="RU000419"/>
    </source>
</evidence>
<dbReference type="PANTHER" id="PTHR45633">
    <property type="entry name" value="60 KDA HEAT SHOCK PROTEIN, MITOCHONDRIAL"/>
    <property type="match status" value="1"/>
</dbReference>
<feature type="binding site" evidence="3">
    <location>
        <begin position="29"/>
        <end position="32"/>
    </location>
    <ligand>
        <name>ATP</name>
        <dbReference type="ChEBI" id="CHEBI:30616"/>
    </ligand>
</feature>
<dbReference type="InterPro" id="IPR002423">
    <property type="entry name" value="Cpn60/GroEL/TCP-1"/>
</dbReference>
<dbReference type="SUPFAM" id="SSF48592">
    <property type="entry name" value="GroEL equatorial domain-like"/>
    <property type="match status" value="1"/>
</dbReference>
<evidence type="ECO:0000256" key="1">
    <source>
        <dbReference type="ARBA" id="ARBA00006607"/>
    </source>
</evidence>
<dbReference type="NCBIfam" id="NF009489">
    <property type="entry name" value="PRK12851.1"/>
    <property type="match status" value="1"/>
</dbReference>
<evidence type="ECO:0000256" key="3">
    <source>
        <dbReference type="HAMAP-Rule" id="MF_00600"/>
    </source>
</evidence>
<dbReference type="PRINTS" id="PR00298">
    <property type="entry name" value="CHAPERONIN60"/>
</dbReference>
<evidence type="ECO:0000256" key="4">
    <source>
        <dbReference type="RuleBase" id="RU000418"/>
    </source>
</evidence>
<proteinExistence type="inferred from homology"/>
<dbReference type="CDD" id="cd03344">
    <property type="entry name" value="GroEL"/>
    <property type="match status" value="1"/>
</dbReference>
<dbReference type="Proteomes" id="UP000229756">
    <property type="component" value="Unassembled WGS sequence"/>
</dbReference>
<keyword evidence="3" id="KW-0067">ATP-binding</keyword>
<dbReference type="NCBIfam" id="NF009488">
    <property type="entry name" value="PRK12850.1"/>
    <property type="match status" value="1"/>
</dbReference>
<feature type="binding site" evidence="3">
    <location>
        <begin position="477"/>
        <end position="479"/>
    </location>
    <ligand>
        <name>ATP</name>
        <dbReference type="ChEBI" id="CHEBI:30616"/>
    </ligand>
</feature>
<evidence type="ECO:0000313" key="7">
    <source>
        <dbReference type="EMBL" id="PJC23455.1"/>
    </source>
</evidence>
<keyword evidence="2 3" id="KW-0143">Chaperone</keyword>
<dbReference type="SUPFAM" id="SSF52029">
    <property type="entry name" value="GroEL apical domain-like"/>
    <property type="match status" value="1"/>
</dbReference>
<dbReference type="GO" id="GO:0140662">
    <property type="term" value="F:ATP-dependent protein folding chaperone"/>
    <property type="evidence" value="ECO:0007669"/>
    <property type="project" value="InterPro"/>
</dbReference>
<evidence type="ECO:0000313" key="8">
    <source>
        <dbReference type="Proteomes" id="UP000229756"/>
    </source>
</evidence>
<reference evidence="8" key="1">
    <citation type="submission" date="2017-09" db="EMBL/GenBank/DDBJ databases">
        <title>Depth-based differentiation of microbial function through sediment-hosted aquifers and enrichment of novel symbionts in the deep terrestrial subsurface.</title>
        <authorList>
            <person name="Probst A.J."/>
            <person name="Ladd B."/>
            <person name="Jarett J.K."/>
            <person name="Geller-Mcgrath D.E."/>
            <person name="Sieber C.M.K."/>
            <person name="Emerson J.B."/>
            <person name="Anantharaman K."/>
            <person name="Thomas B.C."/>
            <person name="Malmstrom R."/>
            <person name="Stieglmeier M."/>
            <person name="Klingl A."/>
            <person name="Woyke T."/>
            <person name="Ryan C.M."/>
            <person name="Banfield J.F."/>
        </authorList>
    </citation>
    <scope>NUCLEOTIDE SEQUENCE [LARGE SCALE GENOMIC DNA]</scope>
</reference>
<dbReference type="SUPFAM" id="SSF54849">
    <property type="entry name" value="GroEL-intermediate domain like"/>
    <property type="match status" value="1"/>
</dbReference>
<comment type="caution">
    <text evidence="3">Lacks conserved residue(s) required for the propagation of feature annotation.</text>
</comment>
<comment type="similarity">
    <text evidence="1 3 4">Belongs to the chaperonin (HSP60) family.</text>
</comment>
<keyword evidence="3" id="KW-0547">Nucleotide-binding</keyword>
<dbReference type="GO" id="GO:0042026">
    <property type="term" value="P:protein refolding"/>
    <property type="evidence" value="ECO:0007669"/>
    <property type="project" value="UniProtKB-UniRule"/>
</dbReference>
<dbReference type="GO" id="GO:0051082">
    <property type="term" value="F:unfolded protein binding"/>
    <property type="evidence" value="ECO:0007669"/>
    <property type="project" value="UniProtKB-UniRule"/>
</dbReference>
<dbReference type="HAMAP" id="MF_00600">
    <property type="entry name" value="CH60"/>
    <property type="match status" value="1"/>
</dbReference>
<comment type="subcellular location">
    <subcellularLocation>
        <location evidence="3">Cytoplasm</location>
    </subcellularLocation>
</comment>
<dbReference type="EMBL" id="PFSJ01000025">
    <property type="protein sequence ID" value="PJC23455.1"/>
    <property type="molecule type" value="Genomic_DNA"/>
</dbReference>
<comment type="caution">
    <text evidence="7">The sequence shown here is derived from an EMBL/GenBank/DDBJ whole genome shotgun (WGS) entry which is preliminary data.</text>
</comment>
<evidence type="ECO:0000256" key="6">
    <source>
        <dbReference type="SAM" id="MobiDB-lite"/>
    </source>
</evidence>
<feature type="binding site" evidence="3">
    <location>
        <begin position="86"/>
        <end position="90"/>
    </location>
    <ligand>
        <name>ATP</name>
        <dbReference type="ChEBI" id="CHEBI:30616"/>
    </ligand>
</feature>
<dbReference type="InterPro" id="IPR027413">
    <property type="entry name" value="GROEL-like_equatorial_sf"/>
</dbReference>
<gene>
    <name evidence="3 7" type="primary">groL</name>
    <name evidence="3" type="synonym">groEL</name>
    <name evidence="7" type="ORF">CO058_03410</name>
</gene>
<feature type="region of interest" description="Disordered" evidence="6">
    <location>
        <begin position="522"/>
        <end position="544"/>
    </location>
</feature>
<dbReference type="GO" id="GO:0005737">
    <property type="term" value="C:cytoplasm"/>
    <property type="evidence" value="ECO:0007669"/>
    <property type="project" value="UniProtKB-SubCell"/>
</dbReference>
<dbReference type="Gene3D" id="1.10.560.10">
    <property type="entry name" value="GroEL-like equatorial domain"/>
    <property type="match status" value="1"/>
</dbReference>
<comment type="subunit">
    <text evidence="3 5">Forms a cylinder of 14 subunits composed of two heptameric rings stacked back-to-back. Interacts with the co-chaperonin GroES.</text>
</comment>
<dbReference type="EC" id="5.6.1.7" evidence="3"/>